<name>A0A8J2ZCS8_9PROT</name>
<keyword evidence="1" id="KW-0479">Metal-binding</keyword>
<dbReference type="Proteomes" id="UP000597507">
    <property type="component" value="Unassembled WGS sequence"/>
</dbReference>
<comment type="function">
    <text evidence="1">Involved in peptidolytic degradation of cyclic heptapeptide hepatotoxin microcystin (MC).</text>
</comment>
<dbReference type="AlphaFoldDB" id="A0A8J2ZCS8"/>
<gene>
    <name evidence="4" type="ORF">GCM10010964_29110</name>
</gene>
<dbReference type="GO" id="GO:0008237">
    <property type="term" value="F:metallopeptidase activity"/>
    <property type="evidence" value="ECO:0007669"/>
    <property type="project" value="UniProtKB-KW"/>
</dbReference>
<evidence type="ECO:0000259" key="3">
    <source>
        <dbReference type="Pfam" id="PF07364"/>
    </source>
</evidence>
<organism evidence="4 5">
    <name type="scientific">Caldovatus sediminis</name>
    <dbReference type="NCBI Taxonomy" id="2041189"/>
    <lineage>
        <taxon>Bacteria</taxon>
        <taxon>Pseudomonadati</taxon>
        <taxon>Pseudomonadota</taxon>
        <taxon>Alphaproteobacteria</taxon>
        <taxon>Acetobacterales</taxon>
        <taxon>Roseomonadaceae</taxon>
        <taxon>Caldovatus</taxon>
    </lineage>
</organism>
<reference evidence="4 5" key="1">
    <citation type="journal article" date="2014" name="Int. J. Syst. Evol. Microbiol.">
        <title>Complete genome sequence of Corynebacterium casei LMG S-19264T (=DSM 44701T), isolated from a smear-ripened cheese.</title>
        <authorList>
            <consortium name="US DOE Joint Genome Institute (JGI-PGF)"/>
            <person name="Walter F."/>
            <person name="Albersmeier A."/>
            <person name="Kalinowski J."/>
            <person name="Ruckert C."/>
        </authorList>
    </citation>
    <scope>NUCLEOTIDE SEQUENCE [LARGE SCALE GENOMIC DNA]</scope>
    <source>
        <strain evidence="4 5">CGMCC 1.16330</strain>
    </source>
</reference>
<dbReference type="RefSeq" id="WP_188901465.1">
    <property type="nucleotide sequence ID" value="NZ_BMKS01000009.1"/>
</dbReference>
<protein>
    <recommendedName>
        <fullName evidence="1">Microcystinase C</fullName>
        <shortName evidence="1">MlrC</shortName>
    </recommendedName>
</protein>
<comment type="cofactor">
    <cofactor evidence="1">
        <name>Zn(2+)</name>
        <dbReference type="ChEBI" id="CHEBI:29105"/>
    </cofactor>
    <text evidence="1">Binds 1 zinc ion per subunit.</text>
</comment>
<dbReference type="EMBL" id="BMKS01000009">
    <property type="protein sequence ID" value="GGG39714.1"/>
    <property type="molecule type" value="Genomic_DNA"/>
</dbReference>
<dbReference type="InterPro" id="IPR010799">
    <property type="entry name" value="MlrC_C"/>
</dbReference>
<feature type="domain" description="Microcystin LR degradation protein MlrC N-terminal" evidence="3">
    <location>
        <begin position="3"/>
        <end position="292"/>
    </location>
</feature>
<dbReference type="GO" id="GO:0046872">
    <property type="term" value="F:metal ion binding"/>
    <property type="evidence" value="ECO:0007669"/>
    <property type="project" value="UniProtKB-KW"/>
</dbReference>
<accession>A0A8J2ZCS8</accession>
<dbReference type="Pfam" id="PF07364">
    <property type="entry name" value="DUF1485"/>
    <property type="match status" value="1"/>
</dbReference>
<comment type="similarity">
    <text evidence="1">Belongs to the peptidase M81 family.</text>
</comment>
<dbReference type="GO" id="GO:0006508">
    <property type="term" value="P:proteolysis"/>
    <property type="evidence" value="ECO:0007669"/>
    <property type="project" value="UniProtKB-KW"/>
</dbReference>
<proteinExistence type="inferred from homology"/>
<dbReference type="InterPro" id="IPR015995">
    <property type="entry name" value="MlrC_N"/>
</dbReference>
<evidence type="ECO:0000259" key="2">
    <source>
        <dbReference type="Pfam" id="PF07171"/>
    </source>
</evidence>
<evidence type="ECO:0000313" key="5">
    <source>
        <dbReference type="Proteomes" id="UP000597507"/>
    </source>
</evidence>
<evidence type="ECO:0000313" key="4">
    <source>
        <dbReference type="EMBL" id="GGG39714.1"/>
    </source>
</evidence>
<dbReference type="PIRSF" id="PIRSF012702">
    <property type="entry name" value="UCP012702"/>
    <property type="match status" value="1"/>
</dbReference>
<dbReference type="Pfam" id="PF07171">
    <property type="entry name" value="MlrC_C"/>
    <property type="match status" value="1"/>
</dbReference>
<comment type="caution">
    <text evidence="4">The sequence shown here is derived from an EMBL/GenBank/DDBJ whole genome shotgun (WGS) entry which is preliminary data.</text>
</comment>
<keyword evidence="5" id="KW-1185">Reference proteome</keyword>
<keyword evidence="1" id="KW-0482">Metalloprotease</keyword>
<evidence type="ECO:0000256" key="1">
    <source>
        <dbReference type="PIRNR" id="PIRNR012702"/>
    </source>
</evidence>
<dbReference type="InterPro" id="IPR009197">
    <property type="entry name" value="MlrC"/>
</dbReference>
<keyword evidence="1" id="KW-0378">Hydrolase</keyword>
<sequence length="496" mass="52922">MARIAVGGFHHETNCFVEPRTDFAYFASHRDRPPLVRGEEVIRWLSDTSFALSGFLGAMGGAHEFVPLVWTSGGAGGLVTRDAFERIAGEMVGRLSAAMPVDAVYLDLHGAMVTEEFEDGEGELLRRVRAAVGPAVPVAISLDYHANVTPQMVQATDALLGYLTYPHVDRIETGERAARAVELLLRRGRPPGRALRKTPFLIPLNDQCTLVEPSRSIVARSAAAEGELVNLSYLAGFPPSDLFWCGPAVVAHGWSQEAADRAADALLREIVMQEPNFAVEMVSPEEGVARAMAIARDATRPVVIADTQDNPGCGGNADTTGLLRALVEAGAEGAVLGFLCDAEAARAAHAAGEGAELRIALGGRTGPEGVTPFEARFRVARLGSGRFRTTGVVSGGREADVGPMALLTVGGVSVAVTSKRLQALDQAPFRHLGVEPARQRILALKSTCHFRGEFEPIAEAVIVVLAPGYYGADPAKYPYRRLRPGVRLRPLGPDRV</sequence>
<feature type="domain" description="Microcystin LR degradation protein MlrC C-terminal" evidence="2">
    <location>
        <begin position="304"/>
        <end position="481"/>
    </location>
</feature>
<keyword evidence="1" id="KW-0645">Protease</keyword>